<evidence type="ECO:0000313" key="2">
    <source>
        <dbReference type="WBParaSite" id="SVE_1119700.1"/>
    </source>
</evidence>
<protein>
    <submittedName>
        <fullName evidence="2">Probable thymidylate kinase (inferred by orthology to a C. elegans protein)</fullName>
    </submittedName>
</protein>
<reference evidence="1" key="1">
    <citation type="submission" date="2014-07" db="EMBL/GenBank/DDBJ databases">
        <authorList>
            <person name="Martin A.A"/>
            <person name="De Silva N."/>
        </authorList>
    </citation>
    <scope>NUCLEOTIDE SEQUENCE</scope>
</reference>
<organism evidence="1 2">
    <name type="scientific">Strongyloides venezuelensis</name>
    <name type="common">Threadworm</name>
    <dbReference type="NCBI Taxonomy" id="75913"/>
    <lineage>
        <taxon>Eukaryota</taxon>
        <taxon>Metazoa</taxon>
        <taxon>Ecdysozoa</taxon>
        <taxon>Nematoda</taxon>
        <taxon>Chromadorea</taxon>
        <taxon>Rhabditida</taxon>
        <taxon>Tylenchina</taxon>
        <taxon>Panagrolaimomorpha</taxon>
        <taxon>Strongyloidoidea</taxon>
        <taxon>Strongyloididae</taxon>
        <taxon>Strongyloides</taxon>
    </lineage>
</organism>
<name>A0A0K0FPQ3_STRVS</name>
<dbReference type="Gene3D" id="3.40.50.300">
    <property type="entry name" value="P-loop containing nucleotide triphosphate hydrolases"/>
    <property type="match status" value="1"/>
</dbReference>
<dbReference type="AlphaFoldDB" id="A0A0K0FPQ3"/>
<dbReference type="Proteomes" id="UP000035680">
    <property type="component" value="Unassembled WGS sequence"/>
</dbReference>
<dbReference type="STRING" id="75913.A0A0K0FPQ3"/>
<dbReference type="InterPro" id="IPR027417">
    <property type="entry name" value="P-loop_NTPase"/>
</dbReference>
<dbReference type="WBParaSite" id="SVE_1119700.1">
    <property type="protein sequence ID" value="SVE_1119700.1"/>
    <property type="gene ID" value="SVE_1119700"/>
</dbReference>
<sequence length="157" mass="17694">MSSNVNIVYVIKNLPLTLSTITPSHSATDYSKEKLSIDKSGKTTQSKRLAEYLIGKRLKVHLADFQKMGLISPDVGLPKPDVVLFFDITPDSTRACEGFGDEIFKKKTFQDIVYKEMKNLMLKNQNICKKDVKEVVCKKLDSLNGKPLSYLSVDDFL</sequence>
<evidence type="ECO:0000313" key="1">
    <source>
        <dbReference type="Proteomes" id="UP000035680"/>
    </source>
</evidence>
<proteinExistence type="predicted"/>
<accession>A0A0K0FPQ3</accession>
<keyword evidence="1" id="KW-1185">Reference proteome</keyword>
<reference evidence="2" key="2">
    <citation type="submission" date="2015-08" db="UniProtKB">
        <authorList>
            <consortium name="WormBaseParasite"/>
        </authorList>
    </citation>
    <scope>IDENTIFICATION</scope>
</reference>